<evidence type="ECO:0000313" key="3">
    <source>
        <dbReference type="Proteomes" id="UP000286990"/>
    </source>
</evidence>
<dbReference type="PROSITE" id="PS51186">
    <property type="entry name" value="GNAT"/>
    <property type="match status" value="1"/>
</dbReference>
<organism evidence="2 3">
    <name type="scientific">Maribacter algicola</name>
    <dbReference type="NCBI Taxonomy" id="2498892"/>
    <lineage>
        <taxon>Bacteria</taxon>
        <taxon>Pseudomonadati</taxon>
        <taxon>Bacteroidota</taxon>
        <taxon>Flavobacteriia</taxon>
        <taxon>Flavobacteriales</taxon>
        <taxon>Flavobacteriaceae</taxon>
        <taxon>Maribacter</taxon>
    </lineage>
</organism>
<gene>
    <name evidence="2" type="ORF">DZC72_06950</name>
</gene>
<evidence type="ECO:0000259" key="1">
    <source>
        <dbReference type="PROSITE" id="PS51186"/>
    </source>
</evidence>
<evidence type="ECO:0000313" key="2">
    <source>
        <dbReference type="EMBL" id="RRQ50290.1"/>
    </source>
</evidence>
<feature type="domain" description="N-acetyltransferase" evidence="1">
    <location>
        <begin position="7"/>
        <end position="144"/>
    </location>
</feature>
<dbReference type="OrthoDB" id="9789603at2"/>
<dbReference type="Pfam" id="PF13508">
    <property type="entry name" value="Acetyltransf_7"/>
    <property type="match status" value="1"/>
</dbReference>
<proteinExistence type="predicted"/>
<dbReference type="AlphaFoldDB" id="A0A3R8Q5N4"/>
<comment type="caution">
    <text evidence="2">The sequence shown here is derived from an EMBL/GenBank/DDBJ whole genome shotgun (WGS) entry which is preliminary data.</text>
</comment>
<sequence>METKTEFTIEPCEMENVKKIVNGINEYNLSKVPASTDVWTRLEFVAKDENGIEIGGILAGLGYWNGLEIKILWVKEEYRKKGVGTKILKHTEKLAIEKGAEISMLDTFDFQAEEFYLKNGYKPIGEIKGFPKGHRRIYFSKHLTE</sequence>
<accession>A0A3R8Q5N4</accession>
<dbReference type="Proteomes" id="UP000286990">
    <property type="component" value="Unassembled WGS sequence"/>
</dbReference>
<dbReference type="GO" id="GO:0016747">
    <property type="term" value="F:acyltransferase activity, transferring groups other than amino-acyl groups"/>
    <property type="evidence" value="ECO:0007669"/>
    <property type="project" value="InterPro"/>
</dbReference>
<reference evidence="3" key="2">
    <citation type="submission" date="2018-12" db="EMBL/GenBank/DDBJ databases">
        <title>Maribacter lutimaris sp. nov., isolated from marine sediment.</title>
        <authorList>
            <person name="Kim K.K."/>
        </authorList>
    </citation>
    <scope>NUCLEOTIDE SEQUENCE [LARGE SCALE GENOMIC DNA]</scope>
    <source>
        <strain evidence="3">PoM-212</strain>
    </source>
</reference>
<dbReference type="InterPro" id="IPR000182">
    <property type="entry name" value="GNAT_dom"/>
</dbReference>
<dbReference type="SUPFAM" id="SSF55729">
    <property type="entry name" value="Acyl-CoA N-acyltransferases (Nat)"/>
    <property type="match status" value="1"/>
</dbReference>
<dbReference type="CDD" id="cd04301">
    <property type="entry name" value="NAT_SF"/>
    <property type="match status" value="1"/>
</dbReference>
<dbReference type="EMBL" id="QUSX01000001">
    <property type="protein sequence ID" value="RRQ50290.1"/>
    <property type="molecule type" value="Genomic_DNA"/>
</dbReference>
<dbReference type="Gene3D" id="3.40.630.30">
    <property type="match status" value="1"/>
</dbReference>
<protein>
    <submittedName>
        <fullName evidence="2">N-acetyltransferase</fullName>
    </submittedName>
</protein>
<name>A0A3R8Q5N4_9FLAO</name>
<keyword evidence="3" id="KW-1185">Reference proteome</keyword>
<dbReference type="InterPro" id="IPR016181">
    <property type="entry name" value="Acyl_CoA_acyltransferase"/>
</dbReference>
<reference evidence="3" key="1">
    <citation type="submission" date="2018-08" db="EMBL/GenBank/DDBJ databases">
        <authorList>
            <person name="Khan S.A."/>
            <person name="J S.E."/>
        </authorList>
    </citation>
    <scope>NUCLEOTIDE SEQUENCE [LARGE SCALE GENOMIC DNA]</scope>
    <source>
        <strain evidence="3">PoM-212</strain>
    </source>
</reference>